<dbReference type="GO" id="GO:0006900">
    <property type="term" value="P:vesicle budding from membrane"/>
    <property type="evidence" value="ECO:0007669"/>
    <property type="project" value="TreeGrafter"/>
</dbReference>
<dbReference type="GO" id="GO:0005545">
    <property type="term" value="F:1-phosphatidylinositol binding"/>
    <property type="evidence" value="ECO:0007669"/>
    <property type="project" value="TreeGrafter"/>
</dbReference>
<dbReference type="Proteomes" id="UP000306102">
    <property type="component" value="Unassembled WGS sequence"/>
</dbReference>
<feature type="domain" description="ENTH" evidence="9">
    <location>
        <begin position="23"/>
        <end position="161"/>
    </location>
</feature>
<evidence type="ECO:0000256" key="7">
    <source>
        <dbReference type="ARBA" id="ARBA00023176"/>
    </source>
</evidence>
<accession>A0A4S4E1S6</accession>
<organism evidence="10 11">
    <name type="scientific">Camellia sinensis var. sinensis</name>
    <name type="common">China tea</name>
    <dbReference type="NCBI Taxonomy" id="542762"/>
    <lineage>
        <taxon>Eukaryota</taxon>
        <taxon>Viridiplantae</taxon>
        <taxon>Streptophyta</taxon>
        <taxon>Embryophyta</taxon>
        <taxon>Tracheophyta</taxon>
        <taxon>Spermatophyta</taxon>
        <taxon>Magnoliopsida</taxon>
        <taxon>eudicotyledons</taxon>
        <taxon>Gunneridae</taxon>
        <taxon>Pentapetalae</taxon>
        <taxon>asterids</taxon>
        <taxon>Ericales</taxon>
        <taxon>Theaceae</taxon>
        <taxon>Camellia</taxon>
    </lineage>
</organism>
<keyword evidence="4" id="KW-0254">Endocytosis</keyword>
<dbReference type="Pfam" id="PF07651">
    <property type="entry name" value="ANTH"/>
    <property type="match status" value="1"/>
</dbReference>
<dbReference type="GO" id="GO:0005905">
    <property type="term" value="C:clathrin-coated pit"/>
    <property type="evidence" value="ECO:0007669"/>
    <property type="project" value="UniProtKB-SubCell"/>
</dbReference>
<dbReference type="FunFam" id="1.25.40.90:FF:000035">
    <property type="entry name" value="Putative clathrin assembly protein At4g40080"/>
    <property type="match status" value="1"/>
</dbReference>
<dbReference type="STRING" id="542762.A0A4S4E1S6"/>
<protein>
    <recommendedName>
        <fullName evidence="9">ENTH domain-containing protein</fullName>
    </recommendedName>
</protein>
<keyword evidence="7" id="KW-0168">Coated pit</keyword>
<dbReference type="InterPro" id="IPR045192">
    <property type="entry name" value="AP180-like"/>
</dbReference>
<comment type="caution">
    <text evidence="10">The sequence shown here is derived from an EMBL/GenBank/DDBJ whole genome shotgun (WGS) entry which is preliminary data.</text>
</comment>
<reference evidence="10 11" key="1">
    <citation type="journal article" date="2018" name="Proc. Natl. Acad. Sci. U.S.A.">
        <title>Draft genome sequence of Camellia sinensis var. sinensis provides insights into the evolution of the tea genome and tea quality.</title>
        <authorList>
            <person name="Wei C."/>
            <person name="Yang H."/>
            <person name="Wang S."/>
            <person name="Zhao J."/>
            <person name="Liu C."/>
            <person name="Gao L."/>
            <person name="Xia E."/>
            <person name="Lu Y."/>
            <person name="Tai Y."/>
            <person name="She G."/>
            <person name="Sun J."/>
            <person name="Cao H."/>
            <person name="Tong W."/>
            <person name="Gao Q."/>
            <person name="Li Y."/>
            <person name="Deng W."/>
            <person name="Jiang X."/>
            <person name="Wang W."/>
            <person name="Chen Q."/>
            <person name="Zhang S."/>
            <person name="Li H."/>
            <person name="Wu J."/>
            <person name="Wang P."/>
            <person name="Li P."/>
            <person name="Shi C."/>
            <person name="Zheng F."/>
            <person name="Jian J."/>
            <person name="Huang B."/>
            <person name="Shan D."/>
            <person name="Shi M."/>
            <person name="Fang C."/>
            <person name="Yue Y."/>
            <person name="Li F."/>
            <person name="Li D."/>
            <person name="Wei S."/>
            <person name="Han B."/>
            <person name="Jiang C."/>
            <person name="Yin Y."/>
            <person name="Xia T."/>
            <person name="Zhang Z."/>
            <person name="Bennetzen J.L."/>
            <person name="Zhao S."/>
            <person name="Wan X."/>
        </authorList>
    </citation>
    <scope>NUCLEOTIDE SEQUENCE [LARGE SCALE GENOMIC DNA]</scope>
    <source>
        <strain evidence="11">cv. Shuchazao</strain>
        <tissue evidence="10">Leaf</tissue>
    </source>
</reference>
<dbReference type="PANTHER" id="PTHR22951:SF24">
    <property type="entry name" value="ENTH DOMAIN-CONTAINING PROTEIN"/>
    <property type="match status" value="1"/>
</dbReference>
<dbReference type="GO" id="GO:0005546">
    <property type="term" value="F:phosphatidylinositol-4,5-bisphosphate binding"/>
    <property type="evidence" value="ECO:0007669"/>
    <property type="project" value="TreeGrafter"/>
</dbReference>
<sequence length="352" mass="39578">MGRQNKLMRDLLGILKDKASLIKATLSIKPITVAVLRATTHSPSSPPPDHRIAALLSLGNDTRPTACATVAAVMDRLHSTPDTFVALKCLITLHHIISQGSFILKDQLSFYPSSGGRNFLNLSVFRDGRDVETWELSNWVRWYAGVLERNLITSRVLGVYISDPSSTKVTVTTTLLNSDLIRDVDVLVGLVEEICRAPDSLHFQQYDLVYEVVNLVGEDYRSTQQQIVIRLGECGERIGGLSSAELVELTRCLKRLEECRERLVVVFVNRKRNDAFWDLVGETKVKADRVVEEERERERWLVRLGGPRREEGSESTRGGERVLRPSQLLMLPYGGEWLGLDRVQRTVPSAMA</sequence>
<dbReference type="PROSITE" id="PS50942">
    <property type="entry name" value="ENTH"/>
    <property type="match status" value="1"/>
</dbReference>
<dbReference type="GO" id="GO:0030136">
    <property type="term" value="C:clathrin-coated vesicle"/>
    <property type="evidence" value="ECO:0007669"/>
    <property type="project" value="UniProtKB-SubCell"/>
</dbReference>
<evidence type="ECO:0000256" key="8">
    <source>
        <dbReference type="ARBA" id="ARBA00023329"/>
    </source>
</evidence>
<dbReference type="EMBL" id="SDRB02008253">
    <property type="protein sequence ID" value="THG09780.1"/>
    <property type="molecule type" value="Genomic_DNA"/>
</dbReference>
<dbReference type="InterPro" id="IPR011417">
    <property type="entry name" value="ANTH_dom"/>
</dbReference>
<evidence type="ECO:0000256" key="6">
    <source>
        <dbReference type="ARBA" id="ARBA00023136"/>
    </source>
</evidence>
<dbReference type="SUPFAM" id="SSF48464">
    <property type="entry name" value="ENTH/VHS domain"/>
    <property type="match status" value="1"/>
</dbReference>
<name>A0A4S4E1S6_CAMSN</name>
<keyword evidence="5" id="KW-0333">Golgi apparatus</keyword>
<dbReference type="GO" id="GO:0048268">
    <property type="term" value="P:clathrin coat assembly"/>
    <property type="evidence" value="ECO:0007669"/>
    <property type="project" value="InterPro"/>
</dbReference>
<dbReference type="PANTHER" id="PTHR22951">
    <property type="entry name" value="CLATHRIN ASSEMBLY PROTEIN"/>
    <property type="match status" value="1"/>
</dbReference>
<evidence type="ECO:0000256" key="5">
    <source>
        <dbReference type="ARBA" id="ARBA00023034"/>
    </source>
</evidence>
<dbReference type="Gene3D" id="1.25.40.90">
    <property type="match status" value="1"/>
</dbReference>
<dbReference type="AlphaFoldDB" id="A0A4S4E1S6"/>
<evidence type="ECO:0000256" key="3">
    <source>
        <dbReference type="ARBA" id="ARBA00004600"/>
    </source>
</evidence>
<evidence type="ECO:0000256" key="1">
    <source>
        <dbReference type="ARBA" id="ARBA00004132"/>
    </source>
</evidence>
<dbReference type="SMART" id="SM00273">
    <property type="entry name" value="ENTH"/>
    <property type="match status" value="1"/>
</dbReference>
<dbReference type="GO" id="GO:0032050">
    <property type="term" value="F:clathrin heavy chain binding"/>
    <property type="evidence" value="ECO:0007669"/>
    <property type="project" value="TreeGrafter"/>
</dbReference>
<comment type="subcellular location">
    <subcellularLocation>
        <location evidence="1">Cytoplasmic vesicle</location>
        <location evidence="1">Clathrin-coated vesicle</location>
    </subcellularLocation>
    <subcellularLocation>
        <location evidence="2">Golgi apparatus</location>
    </subcellularLocation>
    <subcellularLocation>
        <location evidence="3">Membrane</location>
        <location evidence="3">Clathrin-coated pit</location>
    </subcellularLocation>
</comment>
<dbReference type="InterPro" id="IPR048050">
    <property type="entry name" value="ANTH_N_plant"/>
</dbReference>
<keyword evidence="6" id="KW-0472">Membrane</keyword>
<gene>
    <name evidence="10" type="ORF">TEA_005207</name>
</gene>
<dbReference type="CDD" id="cd16987">
    <property type="entry name" value="ANTH_N_AP180_plant"/>
    <property type="match status" value="1"/>
</dbReference>
<dbReference type="GO" id="GO:0000149">
    <property type="term" value="F:SNARE binding"/>
    <property type="evidence" value="ECO:0007669"/>
    <property type="project" value="TreeGrafter"/>
</dbReference>
<dbReference type="InterPro" id="IPR008942">
    <property type="entry name" value="ENTH_VHS"/>
</dbReference>
<evidence type="ECO:0000256" key="2">
    <source>
        <dbReference type="ARBA" id="ARBA00004555"/>
    </source>
</evidence>
<proteinExistence type="predicted"/>
<evidence type="ECO:0000313" key="10">
    <source>
        <dbReference type="EMBL" id="THG09780.1"/>
    </source>
</evidence>
<evidence type="ECO:0000256" key="4">
    <source>
        <dbReference type="ARBA" id="ARBA00022583"/>
    </source>
</evidence>
<evidence type="ECO:0000259" key="9">
    <source>
        <dbReference type="PROSITE" id="PS50942"/>
    </source>
</evidence>
<evidence type="ECO:0000313" key="11">
    <source>
        <dbReference type="Proteomes" id="UP000306102"/>
    </source>
</evidence>
<keyword evidence="8" id="KW-0968">Cytoplasmic vesicle</keyword>
<dbReference type="GO" id="GO:0072583">
    <property type="term" value="P:clathrin-dependent endocytosis"/>
    <property type="evidence" value="ECO:0007669"/>
    <property type="project" value="InterPro"/>
</dbReference>
<keyword evidence="11" id="KW-1185">Reference proteome</keyword>
<dbReference type="GO" id="GO:0005794">
    <property type="term" value="C:Golgi apparatus"/>
    <property type="evidence" value="ECO:0007669"/>
    <property type="project" value="UniProtKB-SubCell"/>
</dbReference>
<dbReference type="InterPro" id="IPR013809">
    <property type="entry name" value="ENTH"/>
</dbReference>